<feature type="domain" description="HTH lysR-type" evidence="6">
    <location>
        <begin position="3"/>
        <end position="59"/>
    </location>
</feature>
<gene>
    <name evidence="7" type="ORF">CLV34_0401</name>
</gene>
<organism evidence="7 8">
    <name type="scientific">Luteimicrobium subarcticum</name>
    <dbReference type="NCBI Taxonomy" id="620910"/>
    <lineage>
        <taxon>Bacteria</taxon>
        <taxon>Bacillati</taxon>
        <taxon>Actinomycetota</taxon>
        <taxon>Actinomycetes</taxon>
        <taxon>Micrococcales</taxon>
        <taxon>Luteimicrobium</taxon>
    </lineage>
</organism>
<dbReference type="RefSeq" id="WP_100348572.1">
    <property type="nucleotide sequence ID" value="NZ_PGTZ01000006.1"/>
</dbReference>
<comment type="similarity">
    <text evidence="1">Belongs to the LysR transcriptional regulatory family.</text>
</comment>
<name>A0A2M8WUC7_9MICO</name>
<dbReference type="PANTHER" id="PTHR30579">
    <property type="entry name" value="TRANSCRIPTIONAL REGULATOR"/>
    <property type="match status" value="1"/>
</dbReference>
<dbReference type="Proteomes" id="UP000231586">
    <property type="component" value="Unassembled WGS sequence"/>
</dbReference>
<dbReference type="Gene3D" id="3.40.190.290">
    <property type="match status" value="1"/>
</dbReference>
<dbReference type="InterPro" id="IPR000847">
    <property type="entry name" value="LysR_HTH_N"/>
</dbReference>
<proteinExistence type="inferred from homology"/>
<dbReference type="InterPro" id="IPR036390">
    <property type="entry name" value="WH_DNA-bd_sf"/>
</dbReference>
<dbReference type="Gene3D" id="1.10.10.10">
    <property type="entry name" value="Winged helix-like DNA-binding domain superfamily/Winged helix DNA-binding domain"/>
    <property type="match status" value="1"/>
</dbReference>
<dbReference type="GO" id="GO:0003677">
    <property type="term" value="F:DNA binding"/>
    <property type="evidence" value="ECO:0007669"/>
    <property type="project" value="UniProtKB-KW"/>
</dbReference>
<dbReference type="InterPro" id="IPR050176">
    <property type="entry name" value="LTTR"/>
</dbReference>
<dbReference type="PANTHER" id="PTHR30579:SF2">
    <property type="entry name" value="HTH-TYPE TRANSCRIPTIONAL REGULATOR ARGP"/>
    <property type="match status" value="1"/>
</dbReference>
<evidence type="ECO:0000256" key="5">
    <source>
        <dbReference type="ARBA" id="ARBA00023163"/>
    </source>
</evidence>
<evidence type="ECO:0000256" key="3">
    <source>
        <dbReference type="ARBA" id="ARBA00023125"/>
    </source>
</evidence>
<dbReference type="EMBL" id="PGTZ01000006">
    <property type="protein sequence ID" value="PJI94557.1"/>
    <property type="molecule type" value="Genomic_DNA"/>
</dbReference>
<dbReference type="AlphaFoldDB" id="A0A2M8WUC7"/>
<dbReference type="OrthoDB" id="3252676at2"/>
<keyword evidence="3" id="KW-0238">DNA-binding</keyword>
<evidence type="ECO:0000256" key="1">
    <source>
        <dbReference type="ARBA" id="ARBA00009437"/>
    </source>
</evidence>
<accession>A0A2M8WUC7</accession>
<comment type="caution">
    <text evidence="7">The sequence shown here is derived from an EMBL/GenBank/DDBJ whole genome shotgun (WGS) entry which is preliminary data.</text>
</comment>
<dbReference type="SUPFAM" id="SSF46785">
    <property type="entry name" value="Winged helix' DNA-binding domain"/>
    <property type="match status" value="1"/>
</dbReference>
<dbReference type="SUPFAM" id="SSF53850">
    <property type="entry name" value="Periplasmic binding protein-like II"/>
    <property type="match status" value="1"/>
</dbReference>
<keyword evidence="8" id="KW-1185">Reference proteome</keyword>
<dbReference type="InterPro" id="IPR036388">
    <property type="entry name" value="WH-like_DNA-bd_sf"/>
</dbReference>
<dbReference type="InterPro" id="IPR005119">
    <property type="entry name" value="LysR_subst-bd"/>
</dbReference>
<evidence type="ECO:0000259" key="6">
    <source>
        <dbReference type="PROSITE" id="PS50931"/>
    </source>
</evidence>
<dbReference type="Pfam" id="PF00126">
    <property type="entry name" value="HTH_1"/>
    <property type="match status" value="1"/>
</dbReference>
<keyword evidence="2" id="KW-0805">Transcription regulation</keyword>
<evidence type="ECO:0000313" key="7">
    <source>
        <dbReference type="EMBL" id="PJI94557.1"/>
    </source>
</evidence>
<evidence type="ECO:0000256" key="4">
    <source>
        <dbReference type="ARBA" id="ARBA00023159"/>
    </source>
</evidence>
<dbReference type="GO" id="GO:0003700">
    <property type="term" value="F:DNA-binding transcription factor activity"/>
    <property type="evidence" value="ECO:0007669"/>
    <property type="project" value="InterPro"/>
</dbReference>
<sequence length="313" mass="33499">MEWDLAQLRALDAVVTHGTFEAAARALHVTPSAVSQRIKTLEGAAGRVLVRRSRPVTVTDDGRTVLRVARQVALVVAEADRTLGSEPDPDGDVAPSPAPVVVAVAVNADSLATWVLPALAGLGDGVCLDLRREDQDHSLDLLRDGDVMAAVTSEPSPVQGCTVTRLGAMRYLPMASPAFARRWFGSRTAPTVVRERLAVAPVVVFDRKDDLQDAYLRGVAATGRRGERDAVLDPPRHHVPGSTAYAEAVRRGMGWGMLPEQQAADLLARGDLVVLDPAAAHDVTLFWQQWRIRSDALDRVAAAVAAAARSALR</sequence>
<dbReference type="InterPro" id="IPR017685">
    <property type="entry name" value="ArgP"/>
</dbReference>
<dbReference type="NCBIfam" id="TIGR03298">
    <property type="entry name" value="argP"/>
    <property type="match status" value="1"/>
</dbReference>
<dbReference type="Pfam" id="PF03466">
    <property type="entry name" value="LysR_substrate"/>
    <property type="match status" value="1"/>
</dbReference>
<evidence type="ECO:0000256" key="2">
    <source>
        <dbReference type="ARBA" id="ARBA00023015"/>
    </source>
</evidence>
<protein>
    <submittedName>
        <fullName evidence="7">LysR family transcriptional regulator</fullName>
    </submittedName>
</protein>
<evidence type="ECO:0000313" key="8">
    <source>
        <dbReference type="Proteomes" id="UP000231586"/>
    </source>
</evidence>
<dbReference type="PROSITE" id="PS50931">
    <property type="entry name" value="HTH_LYSR"/>
    <property type="match status" value="1"/>
</dbReference>
<dbReference type="NCBIfam" id="NF009888">
    <property type="entry name" value="PRK13348.1"/>
    <property type="match status" value="1"/>
</dbReference>
<keyword evidence="4" id="KW-0010">Activator</keyword>
<dbReference type="NCBIfam" id="NF002964">
    <property type="entry name" value="PRK03635.1"/>
    <property type="match status" value="1"/>
</dbReference>
<reference evidence="7 8" key="1">
    <citation type="submission" date="2017-11" db="EMBL/GenBank/DDBJ databases">
        <title>Genomic Encyclopedia of Archaeal and Bacterial Type Strains, Phase II (KMG-II): From Individual Species to Whole Genera.</title>
        <authorList>
            <person name="Goeker M."/>
        </authorList>
    </citation>
    <scope>NUCLEOTIDE SEQUENCE [LARGE SCALE GENOMIC DNA]</scope>
    <source>
        <strain evidence="7 8">DSM 22413</strain>
    </source>
</reference>
<keyword evidence="5" id="KW-0804">Transcription</keyword>